<keyword evidence="1" id="KW-1133">Transmembrane helix</keyword>
<evidence type="ECO:0000313" key="3">
    <source>
        <dbReference type="Proteomes" id="UP000317265"/>
    </source>
</evidence>
<sequence length="228" mass="26700">MKQKISLISTIIVSILLLASLYYGFFIKPKEITYTSYIPTTYKETKTSYITEKETLTKTETSTLIKTTTKTETSISTTTYRIIEDEALITIRKHAFLWYYGIGKERKTYITLEFIITNTGEHSILIDKSFIIMKGRGLSEEKLLGESLPEYCREKECYILTPLNRTALFDIGALLDIQKIKAEFKEEDYDKELQGEIFITYRIIETNQFRTFNFTFTYYISKYDVFGD</sequence>
<keyword evidence="1" id="KW-0472">Membrane</keyword>
<name>A0A523BI60_9CREN</name>
<organism evidence="2 3">
    <name type="scientific">Thermoproteota archaeon</name>
    <dbReference type="NCBI Taxonomy" id="2056631"/>
    <lineage>
        <taxon>Archaea</taxon>
        <taxon>Thermoproteota</taxon>
    </lineage>
</organism>
<gene>
    <name evidence="2" type="ORF">DSO09_01030</name>
</gene>
<dbReference type="EMBL" id="QNVI01000013">
    <property type="protein sequence ID" value="TDA40200.1"/>
    <property type="molecule type" value="Genomic_DNA"/>
</dbReference>
<reference evidence="2 3" key="1">
    <citation type="journal article" date="2019" name="Nat. Microbiol.">
        <title>Expanding anaerobic alkane metabolism in the domain of Archaea.</title>
        <authorList>
            <person name="Wang Y."/>
            <person name="Wegener G."/>
            <person name="Hou J."/>
            <person name="Wang F."/>
            <person name="Xiao X."/>
        </authorList>
    </citation>
    <scope>NUCLEOTIDE SEQUENCE [LARGE SCALE GENOMIC DNA]</scope>
    <source>
        <strain evidence="2">WYZ-LMO11</strain>
    </source>
</reference>
<evidence type="ECO:0000313" key="2">
    <source>
        <dbReference type="EMBL" id="TDA40200.1"/>
    </source>
</evidence>
<comment type="caution">
    <text evidence="2">The sequence shown here is derived from an EMBL/GenBank/DDBJ whole genome shotgun (WGS) entry which is preliminary data.</text>
</comment>
<keyword evidence="1" id="KW-0812">Transmembrane</keyword>
<dbReference type="AlphaFoldDB" id="A0A523BI60"/>
<evidence type="ECO:0000256" key="1">
    <source>
        <dbReference type="SAM" id="Phobius"/>
    </source>
</evidence>
<dbReference type="Proteomes" id="UP000317265">
    <property type="component" value="Unassembled WGS sequence"/>
</dbReference>
<protein>
    <submittedName>
        <fullName evidence="2">Uncharacterized protein</fullName>
    </submittedName>
</protein>
<proteinExistence type="predicted"/>
<feature type="transmembrane region" description="Helical" evidence="1">
    <location>
        <begin position="7"/>
        <end position="26"/>
    </location>
</feature>
<accession>A0A523BI60</accession>